<accession>A0A7X4GPQ5</accession>
<name>A0A7X4GPQ5_9BURK</name>
<keyword evidence="4" id="KW-1185">Reference proteome</keyword>
<gene>
    <name evidence="3" type="ORF">GTP45_11165</name>
</gene>
<dbReference type="Proteomes" id="UP000450012">
    <property type="component" value="Unassembled WGS sequence"/>
</dbReference>
<dbReference type="InterPro" id="IPR005659">
    <property type="entry name" value="Chemorcpt_Glu_NH3ase_CheD"/>
</dbReference>
<evidence type="ECO:0000313" key="4">
    <source>
        <dbReference type="Proteomes" id="UP000450012"/>
    </source>
</evidence>
<dbReference type="Gene3D" id="3.30.1330.200">
    <property type="match status" value="1"/>
</dbReference>
<sequence length="174" mass="18402">MPWDDLYLADPGRNAGGPLQVAMGQLKIGVRNGQLQALLGSCVGIGFIWKKQRRCGLAHCLLPESGDSSGQLGARYVSQAVPSLLRLIGATEADYADIEVILAGGATMLNGCSSRLQIGQQNSDAARRHLRRYGLNVSYCRVGGKCGRTLVIDCATCDYSVQDIVTPSAGAPHA</sequence>
<keyword evidence="1" id="KW-0145">Chemotaxis</keyword>
<dbReference type="PANTHER" id="PTHR35147">
    <property type="entry name" value="CHEMORECEPTOR GLUTAMINE DEAMIDASE CHED-RELATED"/>
    <property type="match status" value="1"/>
</dbReference>
<dbReference type="InterPro" id="IPR038592">
    <property type="entry name" value="CheD-like_sf"/>
</dbReference>
<dbReference type="GO" id="GO:0050568">
    <property type="term" value="F:protein-glutamine glutaminase activity"/>
    <property type="evidence" value="ECO:0007669"/>
    <property type="project" value="InterPro"/>
</dbReference>
<dbReference type="GO" id="GO:0006935">
    <property type="term" value="P:chemotaxis"/>
    <property type="evidence" value="ECO:0007669"/>
    <property type="project" value="UniProtKB-KW"/>
</dbReference>
<dbReference type="AlphaFoldDB" id="A0A7X4GPQ5"/>
<organism evidence="3 4">
    <name type="scientific">Duganella rivi</name>
    <dbReference type="NCBI Taxonomy" id="2666083"/>
    <lineage>
        <taxon>Bacteria</taxon>
        <taxon>Pseudomonadati</taxon>
        <taxon>Pseudomonadota</taxon>
        <taxon>Betaproteobacteria</taxon>
        <taxon>Burkholderiales</taxon>
        <taxon>Oxalobacteraceae</taxon>
        <taxon>Telluria group</taxon>
        <taxon>Duganella</taxon>
    </lineage>
</organism>
<proteinExistence type="predicted"/>
<dbReference type="EMBL" id="WWCK01000003">
    <property type="protein sequence ID" value="MYM67392.1"/>
    <property type="molecule type" value="Genomic_DNA"/>
</dbReference>
<comment type="caution">
    <text evidence="3">The sequence shown here is derived from an EMBL/GenBank/DDBJ whole genome shotgun (WGS) entry which is preliminary data.</text>
</comment>
<dbReference type="Pfam" id="PF03975">
    <property type="entry name" value="CheD"/>
    <property type="match status" value="1"/>
</dbReference>
<dbReference type="SUPFAM" id="SSF64438">
    <property type="entry name" value="CNF1/YfiH-like putative cysteine hydrolases"/>
    <property type="match status" value="1"/>
</dbReference>
<evidence type="ECO:0000256" key="1">
    <source>
        <dbReference type="ARBA" id="ARBA00022500"/>
    </source>
</evidence>
<reference evidence="3 4" key="1">
    <citation type="submission" date="2019-12" db="EMBL/GenBank/DDBJ databases">
        <title>Novel species isolated from a subtropical stream in China.</title>
        <authorList>
            <person name="Lu H."/>
        </authorList>
    </citation>
    <scope>NUCLEOTIDE SEQUENCE [LARGE SCALE GENOMIC DNA]</scope>
    <source>
        <strain evidence="3 4">FT55W</strain>
    </source>
</reference>
<evidence type="ECO:0008006" key="5">
    <source>
        <dbReference type="Google" id="ProtNLM"/>
    </source>
</evidence>
<evidence type="ECO:0000313" key="3">
    <source>
        <dbReference type="EMBL" id="MYM67392.1"/>
    </source>
</evidence>
<dbReference type="PANTHER" id="PTHR35147:SF1">
    <property type="entry name" value="CHEMORECEPTOR GLUTAMINE DEAMIDASE CHED-RELATED"/>
    <property type="match status" value="1"/>
</dbReference>
<evidence type="ECO:0000256" key="2">
    <source>
        <dbReference type="ARBA" id="ARBA00022801"/>
    </source>
</evidence>
<keyword evidence="2" id="KW-0378">Hydrolase</keyword>
<protein>
    <recommendedName>
        <fullName evidence="5">Chemotaxis protein CheD</fullName>
    </recommendedName>
</protein>
<dbReference type="CDD" id="cd16352">
    <property type="entry name" value="CheD"/>
    <property type="match status" value="1"/>
</dbReference>
<dbReference type="InterPro" id="IPR011324">
    <property type="entry name" value="Cytotoxic_necrot_fac-like_cat"/>
</dbReference>